<dbReference type="GO" id="GO:0005634">
    <property type="term" value="C:nucleus"/>
    <property type="evidence" value="ECO:0007669"/>
    <property type="project" value="UniProtKB-SubCell"/>
</dbReference>
<keyword evidence="2" id="KW-0805">Transcription regulation</keyword>
<dbReference type="GO" id="GO:0000978">
    <property type="term" value="F:RNA polymerase II cis-regulatory region sequence-specific DNA binding"/>
    <property type="evidence" value="ECO:0007669"/>
    <property type="project" value="TreeGrafter"/>
</dbReference>
<evidence type="ECO:0000256" key="3">
    <source>
        <dbReference type="ARBA" id="ARBA00023125"/>
    </source>
</evidence>
<dbReference type="PANTHER" id="PTHR11945">
    <property type="entry name" value="MADS BOX PROTEIN"/>
    <property type="match status" value="1"/>
</dbReference>
<dbReference type="InterPro" id="IPR002100">
    <property type="entry name" value="TF_MADSbox"/>
</dbReference>
<dbReference type="SUPFAM" id="SSF55455">
    <property type="entry name" value="SRF-like"/>
    <property type="match status" value="1"/>
</dbReference>
<dbReference type="Pfam" id="PF00319">
    <property type="entry name" value="SRF-TF"/>
    <property type="match status" value="1"/>
</dbReference>
<dbReference type="FunFam" id="3.40.1810.10:FF:000024">
    <property type="entry name" value="Agamous-like MADS-box protein AGL80"/>
    <property type="match status" value="1"/>
</dbReference>
<evidence type="ECO:0000313" key="8">
    <source>
        <dbReference type="RefSeq" id="XP_004490761.1"/>
    </source>
</evidence>
<dbReference type="OrthoDB" id="678337at2759"/>
<dbReference type="GO" id="GO:0045944">
    <property type="term" value="P:positive regulation of transcription by RNA polymerase II"/>
    <property type="evidence" value="ECO:0007669"/>
    <property type="project" value="InterPro"/>
</dbReference>
<sequence>MGGRKVKLAFIAKDTARKAAYKKRIKGFMKKLNELTTLCGVRACAIVFKPDEREPQIWPSFQGVQNVLIRFMHIPDFERDRKMMNQETYLKERVLKVKEKLKKKTKDNRKTEMTVHMYNILETGIFPENFNTVDQNDLTYVIDEKIKEIQMKMVELDNVQAAVQRL</sequence>
<reference evidence="8" key="2">
    <citation type="submission" date="2025-08" db="UniProtKB">
        <authorList>
            <consortium name="RefSeq"/>
        </authorList>
    </citation>
    <scope>IDENTIFICATION</scope>
    <source>
        <tissue evidence="8">Etiolated seedlings</tissue>
    </source>
</reference>
<evidence type="ECO:0000313" key="7">
    <source>
        <dbReference type="Proteomes" id="UP000087171"/>
    </source>
</evidence>
<evidence type="ECO:0000259" key="6">
    <source>
        <dbReference type="PROSITE" id="PS50066"/>
    </source>
</evidence>
<dbReference type="RefSeq" id="XP_004490761.1">
    <property type="nucleotide sequence ID" value="XM_004490704.2"/>
</dbReference>
<evidence type="ECO:0000256" key="2">
    <source>
        <dbReference type="ARBA" id="ARBA00023015"/>
    </source>
</evidence>
<keyword evidence="7" id="KW-1185">Reference proteome</keyword>
<dbReference type="PaxDb" id="3827-XP_004490761.1"/>
<dbReference type="AlphaFoldDB" id="A0A1S2XKK0"/>
<dbReference type="GeneID" id="101507243"/>
<dbReference type="PROSITE" id="PS50066">
    <property type="entry name" value="MADS_BOX_2"/>
    <property type="match status" value="1"/>
</dbReference>
<keyword evidence="4" id="KW-0804">Transcription</keyword>
<organism evidence="7 8">
    <name type="scientific">Cicer arietinum</name>
    <name type="common">Chickpea</name>
    <name type="synonym">Garbanzo</name>
    <dbReference type="NCBI Taxonomy" id="3827"/>
    <lineage>
        <taxon>Eukaryota</taxon>
        <taxon>Viridiplantae</taxon>
        <taxon>Streptophyta</taxon>
        <taxon>Embryophyta</taxon>
        <taxon>Tracheophyta</taxon>
        <taxon>Spermatophyta</taxon>
        <taxon>Magnoliopsida</taxon>
        <taxon>eudicotyledons</taxon>
        <taxon>Gunneridae</taxon>
        <taxon>Pentapetalae</taxon>
        <taxon>rosids</taxon>
        <taxon>fabids</taxon>
        <taxon>Fabales</taxon>
        <taxon>Fabaceae</taxon>
        <taxon>Papilionoideae</taxon>
        <taxon>50 kb inversion clade</taxon>
        <taxon>NPAAA clade</taxon>
        <taxon>Hologalegina</taxon>
        <taxon>IRL clade</taxon>
        <taxon>Cicereae</taxon>
        <taxon>Cicer</taxon>
    </lineage>
</organism>
<name>A0A1S2XKK0_CICAR</name>
<dbReference type="KEGG" id="cam:101507243"/>
<dbReference type="STRING" id="3827.A0A1S2XKK0"/>
<proteinExistence type="predicted"/>
<reference evidence="7" key="1">
    <citation type="journal article" date="2013" name="Nat. Biotechnol.">
        <title>Draft genome sequence of chickpea (Cicer arietinum) provides a resource for trait improvement.</title>
        <authorList>
            <person name="Varshney R.K."/>
            <person name="Song C."/>
            <person name="Saxena R.K."/>
            <person name="Azam S."/>
            <person name="Yu S."/>
            <person name="Sharpe A.G."/>
            <person name="Cannon S."/>
            <person name="Baek J."/>
            <person name="Rosen B.D."/>
            <person name="Tar'an B."/>
            <person name="Millan T."/>
            <person name="Zhang X."/>
            <person name="Ramsay L.D."/>
            <person name="Iwata A."/>
            <person name="Wang Y."/>
            <person name="Nelson W."/>
            <person name="Farmer A.D."/>
            <person name="Gaur P.M."/>
            <person name="Soderlund C."/>
            <person name="Penmetsa R.V."/>
            <person name="Xu C."/>
            <person name="Bharti A.K."/>
            <person name="He W."/>
            <person name="Winter P."/>
            <person name="Zhao S."/>
            <person name="Hane J.K."/>
            <person name="Carrasquilla-Garcia N."/>
            <person name="Condie J.A."/>
            <person name="Upadhyaya H.D."/>
            <person name="Luo M.C."/>
            <person name="Thudi M."/>
            <person name="Gowda C.L."/>
            <person name="Singh N.P."/>
            <person name="Lichtenzveig J."/>
            <person name="Gali K.K."/>
            <person name="Rubio J."/>
            <person name="Nadarajan N."/>
            <person name="Dolezel J."/>
            <person name="Bansal K.C."/>
            <person name="Xu X."/>
            <person name="Edwards D."/>
            <person name="Zhang G."/>
            <person name="Kahl G."/>
            <person name="Gil J."/>
            <person name="Singh K.B."/>
            <person name="Datta S.K."/>
            <person name="Jackson S.A."/>
            <person name="Wang J."/>
            <person name="Cook D.R."/>
        </authorList>
    </citation>
    <scope>NUCLEOTIDE SEQUENCE [LARGE SCALE GENOMIC DNA]</scope>
    <source>
        <strain evidence="7">cv. CDC Frontier</strain>
    </source>
</reference>
<accession>A0A1S2XKK0</accession>
<dbReference type="SMART" id="SM00432">
    <property type="entry name" value="MADS"/>
    <property type="match status" value="1"/>
</dbReference>
<dbReference type="InterPro" id="IPR036879">
    <property type="entry name" value="TF_MADSbox_sf"/>
</dbReference>
<dbReference type="GO" id="GO:0000981">
    <property type="term" value="F:DNA-binding transcription factor activity, RNA polymerase II-specific"/>
    <property type="evidence" value="ECO:0007669"/>
    <property type="project" value="InterPro"/>
</dbReference>
<dbReference type="InterPro" id="IPR033897">
    <property type="entry name" value="SRF-like_MADS-box"/>
</dbReference>
<evidence type="ECO:0000256" key="4">
    <source>
        <dbReference type="ARBA" id="ARBA00023163"/>
    </source>
</evidence>
<gene>
    <name evidence="8" type="primary">LOC101507243</name>
</gene>
<dbReference type="Gene3D" id="3.40.1810.10">
    <property type="entry name" value="Transcription factor, MADS-box"/>
    <property type="match status" value="1"/>
</dbReference>
<dbReference type="PANTHER" id="PTHR11945:SF387">
    <property type="entry name" value="AGAMOUS-LIKE MADS-BOX PROTEIN AGL80"/>
    <property type="match status" value="1"/>
</dbReference>
<dbReference type="GO" id="GO:0046983">
    <property type="term" value="F:protein dimerization activity"/>
    <property type="evidence" value="ECO:0007669"/>
    <property type="project" value="InterPro"/>
</dbReference>
<comment type="subcellular location">
    <subcellularLocation>
        <location evidence="1">Nucleus</location>
    </subcellularLocation>
</comment>
<evidence type="ECO:0000256" key="5">
    <source>
        <dbReference type="ARBA" id="ARBA00023242"/>
    </source>
</evidence>
<dbReference type="Proteomes" id="UP000087171">
    <property type="component" value="Chromosome Ca2"/>
</dbReference>
<dbReference type="CDD" id="cd00266">
    <property type="entry name" value="MADS_SRF_like"/>
    <property type="match status" value="1"/>
</dbReference>
<protein>
    <submittedName>
        <fullName evidence="8">Agamous-like MADS-box protein AGL80</fullName>
    </submittedName>
</protein>
<feature type="domain" description="MADS-box" evidence="6">
    <location>
        <begin position="1"/>
        <end position="48"/>
    </location>
</feature>
<dbReference type="eggNOG" id="KOG0014">
    <property type="taxonomic scope" value="Eukaryota"/>
</dbReference>
<keyword evidence="5" id="KW-0539">Nucleus</keyword>
<keyword evidence="3" id="KW-0238">DNA-binding</keyword>
<evidence type="ECO:0000256" key="1">
    <source>
        <dbReference type="ARBA" id="ARBA00004123"/>
    </source>
</evidence>